<evidence type="ECO:0000313" key="20">
    <source>
        <dbReference type="EMBL" id="GAU92362.1"/>
    </source>
</evidence>
<evidence type="ECO:0000313" key="21">
    <source>
        <dbReference type="Proteomes" id="UP000186922"/>
    </source>
</evidence>
<feature type="binding site" evidence="15">
    <location>
        <position position="332"/>
    </location>
    <ligand>
        <name>Zn(2+)</name>
        <dbReference type="ChEBI" id="CHEBI:29105"/>
        <label>2</label>
    </ligand>
</feature>
<organism evidence="20 21">
    <name type="scientific">Ramazzottius varieornatus</name>
    <name type="common">Water bear</name>
    <name type="synonym">Tardigrade</name>
    <dbReference type="NCBI Taxonomy" id="947166"/>
    <lineage>
        <taxon>Eukaryota</taxon>
        <taxon>Metazoa</taxon>
        <taxon>Ecdysozoa</taxon>
        <taxon>Tardigrada</taxon>
        <taxon>Eutardigrada</taxon>
        <taxon>Parachela</taxon>
        <taxon>Hypsibioidea</taxon>
        <taxon>Ramazzottiidae</taxon>
        <taxon>Ramazzottius</taxon>
    </lineage>
</organism>
<feature type="region of interest" description="Disordered" evidence="18">
    <location>
        <begin position="506"/>
        <end position="571"/>
    </location>
</feature>
<evidence type="ECO:0000256" key="10">
    <source>
        <dbReference type="ARBA" id="ARBA00022842"/>
    </source>
</evidence>
<dbReference type="SUPFAM" id="SSF53649">
    <property type="entry name" value="Alkaline phosphatase-like"/>
    <property type="match status" value="1"/>
</dbReference>
<dbReference type="PROSITE" id="PS00123">
    <property type="entry name" value="ALKALINE_PHOSPHATASE"/>
    <property type="match status" value="1"/>
</dbReference>
<keyword evidence="8 17" id="KW-0378">Hydrolase</keyword>
<comment type="catalytic activity">
    <reaction evidence="17">
        <text>a phosphate monoester + H2O = an alcohol + phosphate</text>
        <dbReference type="Rhea" id="RHEA:15017"/>
        <dbReference type="ChEBI" id="CHEBI:15377"/>
        <dbReference type="ChEBI" id="CHEBI:30879"/>
        <dbReference type="ChEBI" id="CHEBI:43474"/>
        <dbReference type="ChEBI" id="CHEBI:67140"/>
        <dbReference type="EC" id="3.1.3.1"/>
    </reaction>
</comment>
<gene>
    <name evidence="20" type="primary">RvY_04453-1</name>
    <name evidence="20" type="synonym">RvY_04453.1</name>
    <name evidence="20" type="ORF">RvY_04453</name>
</gene>
<evidence type="ECO:0000256" key="9">
    <source>
        <dbReference type="ARBA" id="ARBA00022833"/>
    </source>
</evidence>
<dbReference type="GO" id="GO:0046872">
    <property type="term" value="F:metal ion binding"/>
    <property type="evidence" value="ECO:0007669"/>
    <property type="project" value="UniProtKB-KW"/>
</dbReference>
<feature type="binding site" evidence="15">
    <location>
        <position position="169"/>
    </location>
    <ligand>
        <name>Mg(2+)</name>
        <dbReference type="ChEBI" id="CHEBI:18420"/>
    </ligand>
</feature>
<feature type="binding site" evidence="15">
    <location>
        <position position="327"/>
    </location>
    <ligand>
        <name>Mg(2+)</name>
        <dbReference type="ChEBI" id="CHEBI:18420"/>
    </ligand>
</feature>
<feature type="binding site" evidence="15">
    <location>
        <position position="373"/>
    </location>
    <ligand>
        <name>Zn(2+)</name>
        <dbReference type="ChEBI" id="CHEBI:29105"/>
        <label>2</label>
    </ligand>
</feature>
<dbReference type="SMART" id="SM00098">
    <property type="entry name" value="alkPPc"/>
    <property type="match status" value="1"/>
</dbReference>
<feature type="signal peptide" evidence="19">
    <location>
        <begin position="1"/>
        <end position="22"/>
    </location>
</feature>
<comment type="cofactor">
    <cofactor evidence="15">
        <name>Zn(2+)</name>
        <dbReference type="ChEBI" id="CHEBI:29105"/>
    </cofactor>
    <text evidence="15">Binds 2 Zn(2+) ions.</text>
</comment>
<dbReference type="InterPro" id="IPR018299">
    <property type="entry name" value="Alkaline_phosphatase_AS"/>
</dbReference>
<evidence type="ECO:0000256" key="7">
    <source>
        <dbReference type="ARBA" id="ARBA00022723"/>
    </source>
</evidence>
<dbReference type="CDD" id="cd16012">
    <property type="entry name" value="ALP"/>
    <property type="match status" value="1"/>
</dbReference>
<dbReference type="GO" id="GO:0004035">
    <property type="term" value="F:alkaline phosphatase activity"/>
    <property type="evidence" value="ECO:0007669"/>
    <property type="project" value="UniProtKB-EC"/>
</dbReference>
<evidence type="ECO:0000256" key="18">
    <source>
        <dbReference type="SAM" id="MobiDB-lite"/>
    </source>
</evidence>
<feature type="binding site" evidence="15">
    <location>
        <position position="58"/>
    </location>
    <ligand>
        <name>Mg(2+)</name>
        <dbReference type="ChEBI" id="CHEBI:18420"/>
    </ligand>
</feature>
<keyword evidence="11" id="KW-0472">Membrane</keyword>
<evidence type="ECO:0000256" key="1">
    <source>
        <dbReference type="ARBA" id="ARBA00004609"/>
    </source>
</evidence>
<comment type="subcellular location">
    <subcellularLocation>
        <location evidence="1">Cell membrane</location>
        <topology evidence="1">Lipid-anchor</topology>
        <topology evidence="1">GPI-anchor</topology>
    </subcellularLocation>
</comment>
<evidence type="ECO:0000256" key="5">
    <source>
        <dbReference type="ARBA" id="ARBA00022553"/>
    </source>
</evidence>
<dbReference type="EC" id="3.1.3.1" evidence="3 17"/>
<dbReference type="PANTHER" id="PTHR11596">
    <property type="entry name" value="ALKALINE PHOSPHATASE"/>
    <property type="match status" value="1"/>
</dbReference>
<evidence type="ECO:0000256" key="3">
    <source>
        <dbReference type="ARBA" id="ARBA00012647"/>
    </source>
</evidence>
<dbReference type="GO" id="GO:0005886">
    <property type="term" value="C:plasma membrane"/>
    <property type="evidence" value="ECO:0007669"/>
    <property type="project" value="UniProtKB-SubCell"/>
</dbReference>
<evidence type="ECO:0000256" key="8">
    <source>
        <dbReference type="ARBA" id="ARBA00022801"/>
    </source>
</evidence>
<feature type="chain" id="PRO_5008897735" description="Alkaline phosphatase" evidence="19">
    <location>
        <begin position="23"/>
        <end position="595"/>
    </location>
</feature>
<keyword evidence="21" id="KW-1185">Reference proteome</keyword>
<keyword evidence="9 15" id="KW-0862">Zinc</keyword>
<keyword evidence="13" id="KW-0449">Lipoprotein</keyword>
<feature type="binding site" evidence="15">
    <location>
        <position position="58"/>
    </location>
    <ligand>
        <name>Zn(2+)</name>
        <dbReference type="ChEBI" id="CHEBI:29105"/>
        <label>2</label>
    </ligand>
</feature>
<evidence type="ECO:0000256" key="2">
    <source>
        <dbReference type="ARBA" id="ARBA00005984"/>
    </source>
</evidence>
<dbReference type="InterPro" id="IPR017850">
    <property type="entry name" value="Alkaline_phosphatase_core_sf"/>
</dbReference>
<dbReference type="FunFam" id="3.40.720.10:FF:000008">
    <property type="entry name" value="Alkaline phosphatase"/>
    <property type="match status" value="1"/>
</dbReference>
<feature type="active site" description="Phosphoserine intermediate" evidence="14">
    <location>
        <position position="108"/>
    </location>
</feature>
<evidence type="ECO:0000256" key="4">
    <source>
        <dbReference type="ARBA" id="ARBA00022475"/>
    </source>
</evidence>
<dbReference type="Gene3D" id="3.40.720.10">
    <property type="entry name" value="Alkaline Phosphatase, subunit A"/>
    <property type="match status" value="1"/>
</dbReference>
<keyword evidence="4" id="KW-1003">Cell membrane</keyword>
<feature type="binding site" evidence="15">
    <location>
        <position position="462"/>
    </location>
    <ligand>
        <name>Zn(2+)</name>
        <dbReference type="ChEBI" id="CHEBI:29105"/>
        <label>2</label>
    </ligand>
</feature>
<comment type="caution">
    <text evidence="20">The sequence shown here is derived from an EMBL/GenBank/DDBJ whole genome shotgun (WGS) entry which is preliminary data.</text>
</comment>
<sequence>MELRNIYCVILWVIATFEATRSESPDYWDQVARNELRRALNVRKIEKRPKNVVFFLGDGMGITTLTASRIYKGQLNGRRGEEGTLSFENFPHVGLSKTYNDDAQVPDSAGTATAFFCGKKAALGVIGLNSNAKLDVCSTAAGNEMSSILEWAQEAGKATGLVTTTRITHATPAGTYAHTPNRDWEYDGEIPAADRGRCKDIATQLIDSDPGRHIRVIFGGGRRMFLPTSAGGSRGDGLNLIDRWLREKSQLRPGKTFYVRNFTEMDQLDAANTDYVLGLFNSDHMKYELEREKTVNQSDREPSLKEMVEKAIDILVARNTGFFLAVEGGKIDHGHHAGQAKKAMHDVVAFDQAIEMAVNKLGTEDTLFVVTADHSHTLSMGGYAKRGGSILGFGGTANTLNTEPSHIHPDERVPYLTLAYANGPGGGMWFKRNYSDPGSIQPGPEDDNFIQDAGIKLGIESHGGEDVAIYANGPFAHLFHTLHEQNYIPVAIDYAACYRNQDAPHCREAETTGPTSKPEVGSTSVMSSSPTEPRTTTPTLFDPASSSTLSSNTASPAAYSSSPQVTTPSTGSSNTFSFLLISTIAFAVLIRGRPF</sequence>
<dbReference type="OrthoDB" id="5818554at2759"/>
<keyword evidence="12" id="KW-0325">Glycoprotein</keyword>
<keyword evidence="7 15" id="KW-0479">Metal-binding</keyword>
<accession>A0A1D1UXD5</accession>
<dbReference type="AlphaFoldDB" id="A0A1D1UXD5"/>
<protein>
    <recommendedName>
        <fullName evidence="3 17">Alkaline phosphatase</fullName>
        <ecNumber evidence="3 17">3.1.3.1</ecNumber>
    </recommendedName>
</protein>
<comment type="similarity">
    <text evidence="2 16">Belongs to the alkaline phosphatase family.</text>
</comment>
<feature type="compositionally biased region" description="Polar residues" evidence="18">
    <location>
        <begin position="559"/>
        <end position="571"/>
    </location>
</feature>
<feature type="binding site" evidence="15">
    <location>
        <position position="374"/>
    </location>
    <ligand>
        <name>Zn(2+)</name>
        <dbReference type="ChEBI" id="CHEBI:29105"/>
        <label>2</label>
    </ligand>
</feature>
<keyword evidence="19" id="KW-0732">Signal</keyword>
<evidence type="ECO:0000256" key="17">
    <source>
        <dbReference type="RuleBase" id="RU003947"/>
    </source>
</evidence>
<keyword evidence="6" id="KW-0336">GPI-anchor</keyword>
<keyword evidence="5" id="KW-0597">Phosphoprotein</keyword>
<comment type="cofactor">
    <cofactor evidence="15">
        <name>Mg(2+)</name>
        <dbReference type="ChEBI" id="CHEBI:18420"/>
    </cofactor>
    <text evidence="15">Binds 1 Mg(2+) ion.</text>
</comment>
<feature type="compositionally biased region" description="Low complexity" evidence="18">
    <location>
        <begin position="527"/>
        <end position="558"/>
    </location>
</feature>
<dbReference type="EMBL" id="BDGG01000002">
    <property type="protein sequence ID" value="GAU92362.1"/>
    <property type="molecule type" value="Genomic_DNA"/>
</dbReference>
<keyword evidence="10 15" id="KW-0460">Magnesium</keyword>
<evidence type="ECO:0000256" key="11">
    <source>
        <dbReference type="ARBA" id="ARBA00023136"/>
    </source>
</evidence>
<evidence type="ECO:0000256" key="16">
    <source>
        <dbReference type="RuleBase" id="RU003946"/>
    </source>
</evidence>
<dbReference type="Pfam" id="PF00245">
    <property type="entry name" value="Alk_phosphatase"/>
    <property type="match status" value="1"/>
</dbReference>
<dbReference type="PRINTS" id="PR00113">
    <property type="entry name" value="ALKPHPHTASE"/>
</dbReference>
<evidence type="ECO:0000256" key="19">
    <source>
        <dbReference type="SAM" id="SignalP"/>
    </source>
</evidence>
<evidence type="ECO:0000256" key="14">
    <source>
        <dbReference type="PIRSR" id="PIRSR601952-1"/>
    </source>
</evidence>
<dbReference type="Proteomes" id="UP000186922">
    <property type="component" value="Unassembled WGS sequence"/>
</dbReference>
<evidence type="ECO:0000256" key="15">
    <source>
        <dbReference type="PIRSR" id="PIRSR601952-2"/>
    </source>
</evidence>
<dbReference type="InterPro" id="IPR001952">
    <property type="entry name" value="Alkaline_phosphatase"/>
</dbReference>
<dbReference type="STRING" id="947166.A0A1D1UXD5"/>
<dbReference type="GO" id="GO:0098552">
    <property type="term" value="C:side of membrane"/>
    <property type="evidence" value="ECO:0007669"/>
    <property type="project" value="UniProtKB-KW"/>
</dbReference>
<feature type="binding site" evidence="15">
    <location>
        <position position="336"/>
    </location>
    <ligand>
        <name>Zn(2+)</name>
        <dbReference type="ChEBI" id="CHEBI:29105"/>
        <label>2</label>
    </ligand>
</feature>
<evidence type="ECO:0000256" key="12">
    <source>
        <dbReference type="ARBA" id="ARBA00023180"/>
    </source>
</evidence>
<name>A0A1D1UXD5_RAMVA</name>
<feature type="binding site" evidence="15">
    <location>
        <position position="171"/>
    </location>
    <ligand>
        <name>Mg(2+)</name>
        <dbReference type="ChEBI" id="CHEBI:18420"/>
    </ligand>
</feature>
<reference evidence="20 21" key="1">
    <citation type="journal article" date="2016" name="Nat. Commun.">
        <title>Extremotolerant tardigrade genome and improved radiotolerance of human cultured cells by tardigrade-unique protein.</title>
        <authorList>
            <person name="Hashimoto T."/>
            <person name="Horikawa D.D."/>
            <person name="Saito Y."/>
            <person name="Kuwahara H."/>
            <person name="Kozuka-Hata H."/>
            <person name="Shin-I T."/>
            <person name="Minakuchi Y."/>
            <person name="Ohishi K."/>
            <person name="Motoyama A."/>
            <person name="Aizu T."/>
            <person name="Enomoto A."/>
            <person name="Kondo K."/>
            <person name="Tanaka S."/>
            <person name="Hara Y."/>
            <person name="Koshikawa S."/>
            <person name="Sagara H."/>
            <person name="Miura T."/>
            <person name="Yokobori S."/>
            <person name="Miyagawa K."/>
            <person name="Suzuki Y."/>
            <person name="Kubo T."/>
            <person name="Oyama M."/>
            <person name="Kohara Y."/>
            <person name="Fujiyama A."/>
            <person name="Arakawa K."/>
            <person name="Katayama T."/>
            <person name="Toyoda A."/>
            <person name="Kunieda T."/>
        </authorList>
    </citation>
    <scope>NUCLEOTIDE SEQUENCE [LARGE SCALE GENOMIC DNA]</scope>
    <source>
        <strain evidence="20 21">YOKOZUNA-1</strain>
    </source>
</reference>
<dbReference type="PANTHER" id="PTHR11596:SF5">
    <property type="entry name" value="ALKALINE PHOSPHATASE"/>
    <property type="match status" value="1"/>
</dbReference>
<evidence type="ECO:0000256" key="13">
    <source>
        <dbReference type="ARBA" id="ARBA00023288"/>
    </source>
</evidence>
<proteinExistence type="inferred from homology"/>
<evidence type="ECO:0000256" key="6">
    <source>
        <dbReference type="ARBA" id="ARBA00022622"/>
    </source>
</evidence>